<dbReference type="SUPFAM" id="SSF56281">
    <property type="entry name" value="Metallo-hydrolase/oxidoreductase"/>
    <property type="match status" value="1"/>
</dbReference>
<dbReference type="GO" id="GO:0018189">
    <property type="term" value="P:pyrroloquinoline quinone biosynthetic process"/>
    <property type="evidence" value="ECO:0007669"/>
    <property type="project" value="UniProtKB-UniRule"/>
</dbReference>
<dbReference type="UniPathway" id="UPA00539"/>
<evidence type="ECO:0000256" key="6">
    <source>
        <dbReference type="HAMAP-Rule" id="MF_00653"/>
    </source>
</evidence>
<name>D3Q1Z9_STANL</name>
<dbReference type="OrthoDB" id="9778305at2"/>
<protein>
    <recommendedName>
        <fullName evidence="3 6">Coenzyme PQQ synthesis protein B</fullName>
    </recommendedName>
    <alternativeName>
        <fullName evidence="6">Pyrroloquinoline quinone biosynthesis protein B</fullName>
    </alternativeName>
</protein>
<dbReference type="KEGG" id="sna:Snas_2174"/>
<dbReference type="Pfam" id="PF12706">
    <property type="entry name" value="Lactamase_B_2"/>
    <property type="match status" value="1"/>
</dbReference>
<dbReference type="HOGENOM" id="CLU_061120_0_0_11"/>
<evidence type="ECO:0000256" key="2">
    <source>
        <dbReference type="ARBA" id="ARBA00008481"/>
    </source>
</evidence>
<dbReference type="NCBIfam" id="TIGR02108">
    <property type="entry name" value="PQQ_syn_pqqB"/>
    <property type="match status" value="1"/>
</dbReference>
<dbReference type="InterPro" id="IPR011842">
    <property type="entry name" value="PQQ_synth_PqqB"/>
</dbReference>
<comment type="similarity">
    <text evidence="2 6">Belongs to the PqqB family.</text>
</comment>
<accession>D3Q1Z9</accession>
<dbReference type="InterPro" id="IPR001279">
    <property type="entry name" value="Metallo-B-lactamas"/>
</dbReference>
<keyword evidence="4 6" id="KW-0813">Transport</keyword>
<organism evidence="8 9">
    <name type="scientific">Stackebrandtia nassauensis (strain DSM 44728 / CIP 108903 / NRRL B-16338 / NBRC 102104 / LLR-40K-21)</name>
    <dbReference type="NCBI Taxonomy" id="446470"/>
    <lineage>
        <taxon>Bacteria</taxon>
        <taxon>Bacillati</taxon>
        <taxon>Actinomycetota</taxon>
        <taxon>Actinomycetes</taxon>
        <taxon>Glycomycetales</taxon>
        <taxon>Glycomycetaceae</taxon>
        <taxon>Stackebrandtia</taxon>
    </lineage>
</organism>
<feature type="domain" description="Metallo-beta-lactamase" evidence="7">
    <location>
        <begin position="50"/>
        <end position="258"/>
    </location>
</feature>
<evidence type="ECO:0000313" key="9">
    <source>
        <dbReference type="Proteomes" id="UP000000844"/>
    </source>
</evidence>
<evidence type="ECO:0000256" key="5">
    <source>
        <dbReference type="ARBA" id="ARBA00022905"/>
    </source>
</evidence>
<dbReference type="HAMAP" id="MF_00653">
    <property type="entry name" value="PQQ_syn_PqqB"/>
    <property type="match status" value="1"/>
</dbReference>
<comment type="pathway">
    <text evidence="1 6">Cofactor biosynthesis; pyrroloquinoline quinone biosynthesis.</text>
</comment>
<evidence type="ECO:0000256" key="4">
    <source>
        <dbReference type="ARBA" id="ARBA00022448"/>
    </source>
</evidence>
<dbReference type="STRING" id="446470.Snas_2174"/>
<evidence type="ECO:0000313" key="8">
    <source>
        <dbReference type="EMBL" id="ADD41866.1"/>
    </source>
</evidence>
<dbReference type="RefSeq" id="WP_013017437.1">
    <property type="nucleotide sequence ID" value="NC_013947.1"/>
</dbReference>
<dbReference type="AlphaFoldDB" id="D3Q1Z9"/>
<evidence type="ECO:0000259" key="7">
    <source>
        <dbReference type="Pfam" id="PF12706"/>
    </source>
</evidence>
<evidence type="ECO:0000256" key="3">
    <source>
        <dbReference type="ARBA" id="ARBA00015084"/>
    </source>
</evidence>
<dbReference type="EMBL" id="CP001778">
    <property type="protein sequence ID" value="ADD41866.1"/>
    <property type="molecule type" value="Genomic_DNA"/>
</dbReference>
<evidence type="ECO:0000256" key="1">
    <source>
        <dbReference type="ARBA" id="ARBA00004886"/>
    </source>
</evidence>
<reference evidence="8 9" key="1">
    <citation type="journal article" date="2009" name="Stand. Genomic Sci.">
        <title>Complete genome sequence of Stackebrandtia nassauensis type strain (LLR-40K-21).</title>
        <authorList>
            <person name="Munk C."/>
            <person name="Lapidus A."/>
            <person name="Copeland A."/>
            <person name="Jando M."/>
            <person name="Mayilraj S."/>
            <person name="Glavina Del Rio T."/>
            <person name="Nolan M."/>
            <person name="Chen F."/>
            <person name="Lucas S."/>
            <person name="Tice H."/>
            <person name="Cheng J.F."/>
            <person name="Han C."/>
            <person name="Detter J.C."/>
            <person name="Bruce D."/>
            <person name="Goodwin L."/>
            <person name="Chain P."/>
            <person name="Pitluck S."/>
            <person name="Goker M."/>
            <person name="Ovchinikova G."/>
            <person name="Pati A."/>
            <person name="Ivanova N."/>
            <person name="Mavromatis K."/>
            <person name="Chen A."/>
            <person name="Palaniappan K."/>
            <person name="Land M."/>
            <person name="Hauser L."/>
            <person name="Chang Y.J."/>
            <person name="Jeffries C.D."/>
            <person name="Bristow J."/>
            <person name="Eisen J.A."/>
            <person name="Markowitz V."/>
            <person name="Hugenholtz P."/>
            <person name="Kyrpides N.C."/>
            <person name="Klenk H.P."/>
        </authorList>
    </citation>
    <scope>NUCLEOTIDE SEQUENCE [LARGE SCALE GENOMIC DNA]</scope>
    <source>
        <strain evidence="9">DSM 44728 / CIP 108903 / NRRL B-16338 / NBRC 102104 / LLR-40K-21</strain>
    </source>
</reference>
<keyword evidence="9" id="KW-1185">Reference proteome</keyword>
<proteinExistence type="inferred from homology"/>
<dbReference type="Proteomes" id="UP000000844">
    <property type="component" value="Chromosome"/>
</dbReference>
<gene>
    <name evidence="6" type="primary">pqqB</name>
    <name evidence="8" type="ordered locus">Snas_2174</name>
</gene>
<dbReference type="InterPro" id="IPR036866">
    <property type="entry name" value="RibonucZ/Hydroxyglut_hydro"/>
</dbReference>
<keyword evidence="5 6" id="KW-0884">PQQ biosynthesis</keyword>
<dbReference type="Gene3D" id="3.60.15.10">
    <property type="entry name" value="Ribonuclease Z/Hydroxyacylglutathione hydrolase-like"/>
    <property type="match status" value="1"/>
</dbReference>
<comment type="function">
    <text evidence="6">May be involved in the transport of PQQ or its precursor to the periplasm.</text>
</comment>
<sequence length="294" mass="32128">MKAILLGTAAGGGFPQWNCACPQCVKCRSGDPRVPSRTQDGLAISTDGERWLLVNASPDLRYQITRTKALAPGPGRRETPIEGVLLTDGELDHTLGLLTLREHAGLKVWAPATVLSALQNDFPIQDVIHRYNAWEWRELESTICGFTVETFGLGRKRPKYAVGSFAEGDWVVAYRFIDAESGGVLVYAPCLSQWPPGFDTWLDSAGCVIVDGTFYSPAEMAPSGVDTAKQAAMGHLPIDGEDGSLVRARAHRGSHWIYTHLNNTNPVLDKNSAEYRRVRHSGADVPVDGTVLEW</sequence>
<dbReference type="eggNOG" id="COG1235">
    <property type="taxonomic scope" value="Bacteria"/>
</dbReference>